<dbReference type="Proteomes" id="UP001178507">
    <property type="component" value="Unassembled WGS sequence"/>
</dbReference>
<reference evidence="1" key="1">
    <citation type="submission" date="2023-08" db="EMBL/GenBank/DDBJ databases">
        <authorList>
            <person name="Chen Y."/>
            <person name="Shah S."/>
            <person name="Dougan E. K."/>
            <person name="Thang M."/>
            <person name="Chan C."/>
        </authorList>
    </citation>
    <scope>NUCLEOTIDE SEQUENCE</scope>
</reference>
<organism evidence="1 2">
    <name type="scientific">Effrenium voratum</name>
    <dbReference type="NCBI Taxonomy" id="2562239"/>
    <lineage>
        <taxon>Eukaryota</taxon>
        <taxon>Sar</taxon>
        <taxon>Alveolata</taxon>
        <taxon>Dinophyceae</taxon>
        <taxon>Suessiales</taxon>
        <taxon>Symbiodiniaceae</taxon>
        <taxon>Effrenium</taxon>
    </lineage>
</organism>
<dbReference type="EMBL" id="CAUJNA010000890">
    <property type="protein sequence ID" value="CAJ1382284.1"/>
    <property type="molecule type" value="Genomic_DNA"/>
</dbReference>
<keyword evidence="2" id="KW-1185">Reference proteome</keyword>
<gene>
    <name evidence="1" type="ORF">EVOR1521_LOCUS9685</name>
</gene>
<accession>A0AA36I784</accession>
<protein>
    <submittedName>
        <fullName evidence="1">Uncharacterized protein</fullName>
    </submittedName>
</protein>
<sequence>MYGLRGITNLYEGGTRSDYIVVAHPEFALGKVGSSRGYSKKWDTSKIPTSPPGGPLALRLRRAGSGTLQRVTVPLQTLPNPRERAMAKKAVAPAPRCASPMDQDFQAFRHALQEVLGSSEPSHCRRTKDEDVQGRQMGFDHRLTSGYFNNITEAPLACRRRDTTESLLELSRRLATEPQATERDLLRSGSWRYWAKELEKVLQQERRLGVGHHKKLQELRPRLADG</sequence>
<evidence type="ECO:0000313" key="2">
    <source>
        <dbReference type="Proteomes" id="UP001178507"/>
    </source>
</evidence>
<name>A0AA36I784_9DINO</name>
<dbReference type="AlphaFoldDB" id="A0AA36I784"/>
<evidence type="ECO:0000313" key="1">
    <source>
        <dbReference type="EMBL" id="CAJ1382284.1"/>
    </source>
</evidence>
<comment type="caution">
    <text evidence="1">The sequence shown here is derived from an EMBL/GenBank/DDBJ whole genome shotgun (WGS) entry which is preliminary data.</text>
</comment>
<proteinExistence type="predicted"/>